<dbReference type="InterPro" id="IPR012946">
    <property type="entry name" value="X8"/>
</dbReference>
<evidence type="ECO:0000256" key="10">
    <source>
        <dbReference type="RuleBase" id="RU361209"/>
    </source>
</evidence>
<sequence length="527" mass="57134">MKFSALAAACVGAMVAAPTLALDNIVIKGSKFFNEKTGEQFFFKGVAYQPRSGVSGDLDPLADPIGCKRDIAVFKELGLNSIRVYEVDYSKDHDECMKMLEDAGIYLVLDMPSPKYAINRKAPYWDEEIMGEWKKKVDAFSKYSNLLAWIAGNEVTNDKDTTPASAFVKAAIRDMKAYIKSKGHSTPVGYADNDDMNIRMNLIDYFNCGDEKSRADFYGINIYRWCGDKTTFKTSGYEDVTKNMTDYSIPSLLTEFGCNKVRPRTFPELKSLYGPDMNTIFSGGIMYEYSEEDNDYGIVSVSYGDSKLTKTGDYENLKKALAAAKPKGVKMSDYKPATKESTCPTLGPNWHIKSDVLPPTPSTARCSCMMDSLSCTLASTTLTKDEGTSLGDAMGYICGQTSCDGVSHNTTKGFYGDYSACSSAHRSAWVLNENFSKSKKCDIDGVKTTTVKSPKQKDQGSCLKQKDDLNNDGATSSGSGSSSKSPSSSSSSSSSGKSSANGNAASAVVSVQLFSSAMAVAALFALF</sequence>
<dbReference type="SUPFAM" id="SSF51445">
    <property type="entry name" value="(Trans)glycosidases"/>
    <property type="match status" value="1"/>
</dbReference>
<dbReference type="SMART" id="SM00768">
    <property type="entry name" value="X8"/>
    <property type="match status" value="1"/>
</dbReference>
<feature type="region of interest" description="Disordered" evidence="11">
    <location>
        <begin position="448"/>
        <end position="502"/>
    </location>
</feature>
<keyword evidence="4 10" id="KW-0336">GPI-anchor</keyword>
<evidence type="ECO:0000256" key="5">
    <source>
        <dbReference type="ARBA" id="ARBA00022729"/>
    </source>
</evidence>
<dbReference type="AlphaFoldDB" id="A0A1Y1W868"/>
<feature type="domain" description="X8" evidence="12">
    <location>
        <begin position="373"/>
        <end position="464"/>
    </location>
</feature>
<reference evidence="13 14" key="1">
    <citation type="submission" date="2016-07" db="EMBL/GenBank/DDBJ databases">
        <title>Pervasive Adenine N6-methylation of Active Genes in Fungi.</title>
        <authorList>
            <consortium name="DOE Joint Genome Institute"/>
            <person name="Mondo S.J."/>
            <person name="Dannebaum R.O."/>
            <person name="Kuo R.C."/>
            <person name="Labutti K."/>
            <person name="Haridas S."/>
            <person name="Kuo A."/>
            <person name="Salamov A."/>
            <person name="Ahrendt S.R."/>
            <person name="Lipzen A."/>
            <person name="Sullivan W."/>
            <person name="Andreopoulos W.B."/>
            <person name="Clum A."/>
            <person name="Lindquist E."/>
            <person name="Daum C."/>
            <person name="Ramamoorthy G.K."/>
            <person name="Gryganskyi A."/>
            <person name="Culley D."/>
            <person name="Magnuson J.K."/>
            <person name="James T.Y."/>
            <person name="O'Malley M.A."/>
            <person name="Stajich J.E."/>
            <person name="Spatafora J.W."/>
            <person name="Visel A."/>
            <person name="Grigoriev I.V."/>
        </authorList>
    </citation>
    <scope>NUCLEOTIDE SEQUENCE [LARGE SCALE GENOMIC DNA]</scope>
    <source>
        <strain evidence="13 14">ATCC 12442</strain>
    </source>
</reference>
<protein>
    <recommendedName>
        <fullName evidence="10">1,3-beta-glucanosyltransferase</fullName>
        <ecNumber evidence="10">2.4.1.-</ecNumber>
    </recommendedName>
</protein>
<keyword evidence="9 10" id="KW-0449">Lipoprotein</keyword>
<dbReference type="Gene3D" id="3.20.20.80">
    <property type="entry name" value="Glycosidases"/>
    <property type="match status" value="1"/>
</dbReference>
<comment type="subcellular location">
    <subcellularLocation>
        <location evidence="1">Cell envelope</location>
    </subcellularLocation>
    <subcellularLocation>
        <location evidence="10">Cell membrane</location>
        <topology evidence="10">Lipid-anchor</topology>
        <topology evidence="10">GPI-anchor</topology>
    </subcellularLocation>
    <subcellularLocation>
        <location evidence="2">Membrane</location>
        <topology evidence="2">Lipid-anchor</topology>
        <topology evidence="2">GPI-anchor</topology>
    </subcellularLocation>
</comment>
<name>A0A1Y1W868_9FUNG</name>
<proteinExistence type="inferred from homology"/>
<gene>
    <name evidence="13" type="ORF">DL89DRAFT_267769</name>
</gene>
<keyword evidence="10 13" id="KW-0808">Transferase</keyword>
<keyword evidence="7" id="KW-1015">Disulfide bond</keyword>
<dbReference type="EMBL" id="MCFD01000007">
    <property type="protein sequence ID" value="ORX69585.1"/>
    <property type="molecule type" value="Genomic_DNA"/>
</dbReference>
<dbReference type="Gene3D" id="1.20.58.1040">
    <property type="match status" value="1"/>
</dbReference>
<keyword evidence="8" id="KW-0325">Glycoprotein</keyword>
<comment type="function">
    <text evidence="10">Splits internally a 1,3-beta-glucan molecule and transfers the newly generated reducing end (the donor) to the non-reducing end of another 1,3-beta-glucan molecule (the acceptor) forming a 1,3-beta linkage, resulting in the elongation of 1,3-beta-glucan chains in the cell wall.</text>
</comment>
<comment type="similarity">
    <text evidence="3 10">Belongs to the glycosyl hydrolase 72 family.</text>
</comment>
<evidence type="ECO:0000313" key="14">
    <source>
        <dbReference type="Proteomes" id="UP000193922"/>
    </source>
</evidence>
<feature type="signal peptide" evidence="10">
    <location>
        <begin position="1"/>
        <end position="21"/>
    </location>
</feature>
<dbReference type="GO" id="GO:0031505">
    <property type="term" value="P:fungal-type cell wall organization"/>
    <property type="evidence" value="ECO:0007669"/>
    <property type="project" value="TreeGrafter"/>
</dbReference>
<organism evidence="13 14">
    <name type="scientific">Linderina pennispora</name>
    <dbReference type="NCBI Taxonomy" id="61395"/>
    <lineage>
        <taxon>Eukaryota</taxon>
        <taxon>Fungi</taxon>
        <taxon>Fungi incertae sedis</taxon>
        <taxon>Zoopagomycota</taxon>
        <taxon>Kickxellomycotina</taxon>
        <taxon>Kickxellomycetes</taxon>
        <taxon>Kickxellales</taxon>
        <taxon>Kickxellaceae</taxon>
        <taxon>Linderina</taxon>
    </lineage>
</organism>
<dbReference type="RefSeq" id="XP_040743273.1">
    <property type="nucleotide sequence ID" value="XM_040887659.1"/>
</dbReference>
<dbReference type="STRING" id="61395.A0A1Y1W868"/>
<keyword evidence="6 10" id="KW-0472">Membrane</keyword>
<evidence type="ECO:0000256" key="2">
    <source>
        <dbReference type="ARBA" id="ARBA00004589"/>
    </source>
</evidence>
<dbReference type="OrthoDB" id="421038at2759"/>
<keyword evidence="14" id="KW-1185">Reference proteome</keyword>
<feature type="compositionally biased region" description="Low complexity" evidence="11">
    <location>
        <begin position="476"/>
        <end position="502"/>
    </location>
</feature>
<evidence type="ECO:0000256" key="6">
    <source>
        <dbReference type="ARBA" id="ARBA00023136"/>
    </source>
</evidence>
<evidence type="ECO:0000256" key="9">
    <source>
        <dbReference type="ARBA" id="ARBA00023288"/>
    </source>
</evidence>
<dbReference type="InterPro" id="IPR004886">
    <property type="entry name" value="Glucanosyltransferase"/>
</dbReference>
<dbReference type="GO" id="GO:0098552">
    <property type="term" value="C:side of membrane"/>
    <property type="evidence" value="ECO:0007669"/>
    <property type="project" value="UniProtKB-KW"/>
</dbReference>
<dbReference type="PANTHER" id="PTHR31468:SF2">
    <property type="entry name" value="1,3-BETA-GLUCANOSYLTRANSFERASE GAS1"/>
    <property type="match status" value="1"/>
</dbReference>
<evidence type="ECO:0000256" key="1">
    <source>
        <dbReference type="ARBA" id="ARBA00004196"/>
    </source>
</evidence>
<dbReference type="Pfam" id="PF03198">
    <property type="entry name" value="Glyco_hydro_72"/>
    <property type="match status" value="1"/>
</dbReference>
<evidence type="ECO:0000256" key="8">
    <source>
        <dbReference type="ARBA" id="ARBA00023180"/>
    </source>
</evidence>
<evidence type="ECO:0000256" key="4">
    <source>
        <dbReference type="ARBA" id="ARBA00022622"/>
    </source>
</evidence>
<evidence type="ECO:0000256" key="11">
    <source>
        <dbReference type="SAM" id="MobiDB-lite"/>
    </source>
</evidence>
<dbReference type="GO" id="GO:0042124">
    <property type="term" value="F:1,3-beta-glucanosyltransferase activity"/>
    <property type="evidence" value="ECO:0007669"/>
    <property type="project" value="TreeGrafter"/>
</dbReference>
<dbReference type="GO" id="GO:0071970">
    <property type="term" value="P:fungal-type cell wall (1-&gt;3)-beta-D-glucan biosynthetic process"/>
    <property type="evidence" value="ECO:0007669"/>
    <property type="project" value="TreeGrafter"/>
</dbReference>
<evidence type="ECO:0000259" key="12">
    <source>
        <dbReference type="SMART" id="SM00768"/>
    </source>
</evidence>
<evidence type="ECO:0000256" key="3">
    <source>
        <dbReference type="ARBA" id="ARBA00007528"/>
    </source>
</evidence>
<comment type="caution">
    <text evidence="13">The sequence shown here is derived from an EMBL/GenBank/DDBJ whole genome shotgun (WGS) entry which is preliminary data.</text>
</comment>
<dbReference type="InterPro" id="IPR017853">
    <property type="entry name" value="GH"/>
</dbReference>
<dbReference type="PANTHER" id="PTHR31468">
    <property type="entry name" value="1,3-BETA-GLUCANOSYLTRANSFERASE GAS1"/>
    <property type="match status" value="1"/>
</dbReference>
<dbReference type="EC" id="2.4.1.-" evidence="10"/>
<feature type="chain" id="PRO_5011820263" description="1,3-beta-glucanosyltransferase" evidence="10">
    <location>
        <begin position="22"/>
        <end position="527"/>
    </location>
</feature>
<dbReference type="GO" id="GO:0005886">
    <property type="term" value="C:plasma membrane"/>
    <property type="evidence" value="ECO:0007669"/>
    <property type="project" value="UniProtKB-SubCell"/>
</dbReference>
<evidence type="ECO:0000313" key="13">
    <source>
        <dbReference type="EMBL" id="ORX69585.1"/>
    </source>
</evidence>
<accession>A0A1Y1W868</accession>
<dbReference type="Pfam" id="PF07983">
    <property type="entry name" value="X8"/>
    <property type="match status" value="1"/>
</dbReference>
<evidence type="ECO:0000256" key="7">
    <source>
        <dbReference type="ARBA" id="ARBA00023157"/>
    </source>
</evidence>
<dbReference type="GeneID" id="63804307"/>
<keyword evidence="5 10" id="KW-0732">Signal</keyword>
<dbReference type="Proteomes" id="UP000193922">
    <property type="component" value="Unassembled WGS sequence"/>
</dbReference>